<dbReference type="HAMAP" id="MF_01006">
    <property type="entry name" value="Undec_diphosphatase"/>
    <property type="match status" value="1"/>
</dbReference>
<dbReference type="GO" id="GO:0005886">
    <property type="term" value="C:plasma membrane"/>
    <property type="evidence" value="ECO:0007669"/>
    <property type="project" value="UniProtKB-SubCell"/>
</dbReference>
<evidence type="ECO:0000256" key="4">
    <source>
        <dbReference type="ARBA" id="ARBA00021581"/>
    </source>
</evidence>
<dbReference type="Pfam" id="PF02673">
    <property type="entry name" value="BacA"/>
    <property type="match status" value="1"/>
</dbReference>
<feature type="transmembrane region" description="Helical" evidence="17">
    <location>
        <begin position="229"/>
        <end position="247"/>
    </location>
</feature>
<dbReference type="EMBL" id="JADQBC010000053">
    <property type="protein sequence ID" value="MBR8828065.1"/>
    <property type="molecule type" value="Genomic_DNA"/>
</dbReference>
<keyword evidence="13 17" id="KW-0961">Cell wall biogenesis/degradation</keyword>
<organism evidence="18 19">
    <name type="scientific">Gomphosphaeria aponina SAG 52.96 = DSM 107014</name>
    <dbReference type="NCBI Taxonomy" id="1521640"/>
    <lineage>
        <taxon>Bacteria</taxon>
        <taxon>Bacillati</taxon>
        <taxon>Cyanobacteriota</taxon>
        <taxon>Cyanophyceae</taxon>
        <taxon>Oscillatoriophycideae</taxon>
        <taxon>Chroococcales</taxon>
        <taxon>Gomphosphaeriaceae</taxon>
        <taxon>Gomphosphaeria</taxon>
    </lineage>
</organism>
<evidence type="ECO:0000256" key="17">
    <source>
        <dbReference type="HAMAP-Rule" id="MF_01006"/>
    </source>
</evidence>
<dbReference type="PANTHER" id="PTHR30622">
    <property type="entry name" value="UNDECAPRENYL-DIPHOSPHATASE"/>
    <property type="match status" value="1"/>
</dbReference>
<dbReference type="GO" id="GO:0050380">
    <property type="term" value="F:undecaprenyl-diphosphatase activity"/>
    <property type="evidence" value="ECO:0007669"/>
    <property type="project" value="UniProtKB-UniRule"/>
</dbReference>
<dbReference type="GO" id="GO:0071555">
    <property type="term" value="P:cell wall organization"/>
    <property type="evidence" value="ECO:0007669"/>
    <property type="project" value="UniProtKB-KW"/>
</dbReference>
<comment type="subcellular location">
    <subcellularLocation>
        <location evidence="1 17">Cell membrane</location>
        <topology evidence="1 17">Multi-pass membrane protein</topology>
    </subcellularLocation>
</comment>
<feature type="transmembrane region" description="Helical" evidence="17">
    <location>
        <begin position="124"/>
        <end position="144"/>
    </location>
</feature>
<evidence type="ECO:0000256" key="14">
    <source>
        <dbReference type="ARBA" id="ARBA00032707"/>
    </source>
</evidence>
<feature type="transmembrane region" description="Helical" evidence="17">
    <location>
        <begin position="81"/>
        <end position="103"/>
    </location>
</feature>
<comment type="catalytic activity">
    <reaction evidence="16 17">
        <text>di-trans,octa-cis-undecaprenyl diphosphate + H2O = di-trans,octa-cis-undecaprenyl phosphate + phosphate + H(+)</text>
        <dbReference type="Rhea" id="RHEA:28094"/>
        <dbReference type="ChEBI" id="CHEBI:15377"/>
        <dbReference type="ChEBI" id="CHEBI:15378"/>
        <dbReference type="ChEBI" id="CHEBI:43474"/>
        <dbReference type="ChEBI" id="CHEBI:58405"/>
        <dbReference type="ChEBI" id="CHEBI:60392"/>
        <dbReference type="EC" id="3.6.1.27"/>
    </reaction>
</comment>
<gene>
    <name evidence="17" type="primary">uppP</name>
    <name evidence="18" type="ORF">DSM107014_09225</name>
</gene>
<keyword evidence="10 17" id="KW-1133">Transmembrane helix</keyword>
<comment type="function">
    <text evidence="17">Catalyzes the dephosphorylation of undecaprenyl diphosphate (UPP). Confers resistance to bacitracin.</text>
</comment>
<protein>
    <recommendedName>
        <fullName evidence="4 17">Undecaprenyl-diphosphatase</fullName>
        <ecNumber evidence="3 17">3.6.1.27</ecNumber>
    </recommendedName>
    <alternativeName>
        <fullName evidence="15 17">Bacitracin resistance protein</fullName>
    </alternativeName>
    <alternativeName>
        <fullName evidence="14 17">Undecaprenyl pyrophosphate phosphatase</fullName>
    </alternativeName>
</protein>
<accession>A0A941GR95</accession>
<evidence type="ECO:0000256" key="1">
    <source>
        <dbReference type="ARBA" id="ARBA00004651"/>
    </source>
</evidence>
<feature type="transmembrane region" description="Helical" evidence="17">
    <location>
        <begin position="296"/>
        <end position="313"/>
    </location>
</feature>
<evidence type="ECO:0000256" key="11">
    <source>
        <dbReference type="ARBA" id="ARBA00023136"/>
    </source>
</evidence>
<feature type="transmembrane region" description="Helical" evidence="17">
    <location>
        <begin position="6"/>
        <end position="29"/>
    </location>
</feature>
<keyword evidence="8 17" id="KW-0133">Cell shape</keyword>
<reference evidence="18" key="1">
    <citation type="submission" date="2021-02" db="EMBL/GenBank/DDBJ databases">
        <title>Metagenome analyses of Stigonema ocellatum DSM 106950, Chlorogloea purpurea SAG 13.99 and Gomphosphaeria aponina DSM 107014.</title>
        <authorList>
            <person name="Marter P."/>
            <person name="Huang S."/>
        </authorList>
    </citation>
    <scope>NUCLEOTIDE SEQUENCE</scope>
    <source>
        <strain evidence="18">JP213</strain>
    </source>
</reference>
<keyword evidence="9 17" id="KW-0573">Peptidoglycan synthesis</keyword>
<dbReference type="EC" id="3.6.1.27" evidence="3 17"/>
<dbReference type="NCBIfam" id="NF001394">
    <property type="entry name" value="PRK00281.2-5"/>
    <property type="match status" value="1"/>
</dbReference>
<evidence type="ECO:0000256" key="10">
    <source>
        <dbReference type="ARBA" id="ARBA00022989"/>
    </source>
</evidence>
<evidence type="ECO:0000256" key="13">
    <source>
        <dbReference type="ARBA" id="ARBA00023316"/>
    </source>
</evidence>
<dbReference type="AlphaFoldDB" id="A0A941GR95"/>
<evidence type="ECO:0000256" key="8">
    <source>
        <dbReference type="ARBA" id="ARBA00022960"/>
    </source>
</evidence>
<sequence>MARLLKITAAILMGMGFAFVWGWFTAGAAEITQSTEGMSQLNLFQAVILGMVQGLTEFLPISSTAHLKVIPVALGWGDPGVTFTAVIQLGSIAAVLWYFWADLSQITTGMIQALRKSDYQSNDLRMALGIGLGTIPIVFFGLLIKVFIPDLDNSPLRSMTAIAIASIVMALLLALAEKMGNQQRSFEELNVKDGVLMGFAQALALIPGVSRSGSTITAGLFINLERATAARFSFLLGIPAITLAGLVELKGVFEQGVAGNELLAFVVGTISSALFSYLAIAWLIRYLQQKDTWVFVWYRLAFGLAILGGIFFGKL</sequence>
<feature type="transmembrane region" description="Helical" evidence="17">
    <location>
        <begin position="156"/>
        <end position="176"/>
    </location>
</feature>
<evidence type="ECO:0000256" key="15">
    <source>
        <dbReference type="ARBA" id="ARBA00032932"/>
    </source>
</evidence>
<evidence type="ECO:0000313" key="18">
    <source>
        <dbReference type="EMBL" id="MBR8828065.1"/>
    </source>
</evidence>
<keyword evidence="6 17" id="KW-0812">Transmembrane</keyword>
<keyword evidence="12 17" id="KW-0046">Antibiotic resistance</keyword>
<comment type="miscellaneous">
    <text evidence="17">Bacitracin is thought to be involved in the inhibition of peptidoglycan synthesis by sequestering undecaprenyl diphosphate, thereby reducing the pool of lipid carrier available.</text>
</comment>
<keyword evidence="11 17" id="KW-0472">Membrane</keyword>
<evidence type="ECO:0000256" key="12">
    <source>
        <dbReference type="ARBA" id="ARBA00023251"/>
    </source>
</evidence>
<name>A0A941GR95_9CHRO</name>
<evidence type="ECO:0000313" key="19">
    <source>
        <dbReference type="Proteomes" id="UP000767446"/>
    </source>
</evidence>
<evidence type="ECO:0000256" key="7">
    <source>
        <dbReference type="ARBA" id="ARBA00022801"/>
    </source>
</evidence>
<evidence type="ECO:0000256" key="16">
    <source>
        <dbReference type="ARBA" id="ARBA00047594"/>
    </source>
</evidence>
<dbReference type="GO" id="GO:0008360">
    <property type="term" value="P:regulation of cell shape"/>
    <property type="evidence" value="ECO:0007669"/>
    <property type="project" value="UniProtKB-KW"/>
</dbReference>
<comment type="similarity">
    <text evidence="2 17">Belongs to the UppP family.</text>
</comment>
<evidence type="ECO:0000256" key="6">
    <source>
        <dbReference type="ARBA" id="ARBA00022692"/>
    </source>
</evidence>
<dbReference type="NCBIfam" id="TIGR00753">
    <property type="entry name" value="undec_PP_bacA"/>
    <property type="match status" value="1"/>
</dbReference>
<dbReference type="Proteomes" id="UP000767446">
    <property type="component" value="Unassembled WGS sequence"/>
</dbReference>
<dbReference type="InterPro" id="IPR003824">
    <property type="entry name" value="UppP"/>
</dbReference>
<keyword evidence="7 17" id="KW-0378">Hydrolase</keyword>
<keyword evidence="5 17" id="KW-1003">Cell membrane</keyword>
<comment type="caution">
    <text evidence="18">The sequence shown here is derived from an EMBL/GenBank/DDBJ whole genome shotgun (WGS) entry which is preliminary data.</text>
</comment>
<evidence type="ECO:0000256" key="5">
    <source>
        <dbReference type="ARBA" id="ARBA00022475"/>
    </source>
</evidence>
<proteinExistence type="inferred from homology"/>
<evidence type="ECO:0000256" key="9">
    <source>
        <dbReference type="ARBA" id="ARBA00022984"/>
    </source>
</evidence>
<dbReference type="PANTHER" id="PTHR30622:SF4">
    <property type="entry name" value="UNDECAPRENYL-DIPHOSPHATASE"/>
    <property type="match status" value="1"/>
</dbReference>
<evidence type="ECO:0000256" key="2">
    <source>
        <dbReference type="ARBA" id="ARBA00010621"/>
    </source>
</evidence>
<dbReference type="GO" id="GO:0046677">
    <property type="term" value="P:response to antibiotic"/>
    <property type="evidence" value="ECO:0007669"/>
    <property type="project" value="UniProtKB-UniRule"/>
</dbReference>
<feature type="transmembrane region" description="Helical" evidence="17">
    <location>
        <begin position="262"/>
        <end position="284"/>
    </location>
</feature>
<evidence type="ECO:0000256" key="3">
    <source>
        <dbReference type="ARBA" id="ARBA00012374"/>
    </source>
</evidence>
<dbReference type="GO" id="GO:0009252">
    <property type="term" value="P:peptidoglycan biosynthetic process"/>
    <property type="evidence" value="ECO:0007669"/>
    <property type="project" value="UniProtKB-KW"/>
</dbReference>